<dbReference type="Pfam" id="PF04214">
    <property type="entry name" value="DUF411"/>
    <property type="match status" value="1"/>
</dbReference>
<accession>A0A2H0UNU9</accession>
<dbReference type="EMBL" id="PFBC01000017">
    <property type="protein sequence ID" value="PIR88070.1"/>
    <property type="molecule type" value="Genomic_DNA"/>
</dbReference>
<dbReference type="Proteomes" id="UP000230903">
    <property type="component" value="Unassembled WGS sequence"/>
</dbReference>
<name>A0A2H0UNU9_9BACT</name>
<reference evidence="2" key="1">
    <citation type="submission" date="2017-09" db="EMBL/GenBank/DDBJ databases">
        <title>Depth-based differentiation of microbial function through sediment-hosted aquifers and enrichment of novel symbionts in the deep terrestrial subsurface.</title>
        <authorList>
            <person name="Probst A.J."/>
            <person name="Ladd B."/>
            <person name="Jarett J.K."/>
            <person name="Geller-Mcgrath D.E."/>
            <person name="Sieber C.M.K."/>
            <person name="Emerson J.B."/>
            <person name="Anantharaman K."/>
            <person name="Thomas B.C."/>
            <person name="Malmstrom R."/>
            <person name="Stieglmeier M."/>
            <person name="Klingl A."/>
            <person name="Woyke T."/>
            <person name="Ryan C.M."/>
            <person name="Banfield J.F."/>
        </authorList>
    </citation>
    <scope>NUCLEOTIDE SEQUENCE [LARGE SCALE GENOMIC DNA]</scope>
</reference>
<dbReference type="AlphaFoldDB" id="A0A2H0UNU9"/>
<proteinExistence type="predicted"/>
<evidence type="ECO:0000313" key="1">
    <source>
        <dbReference type="EMBL" id="PIR88070.1"/>
    </source>
</evidence>
<sequence length="159" mass="16958">MNKKILLGAGFIVAIILVVGVFSKEKDAGLMPVAQAHEATVYREATCGCCRAYLVYLKKEGFNVIDNVVDSIGAIKDEYGVHVDMQSCHTTIIDGYVVEGHMPIGAIEKLLSEKPAINGIALPGMPSGSPGMPGAKRGAFEIHGLMEESGQAQMMFMSL</sequence>
<dbReference type="InterPro" id="IPR007332">
    <property type="entry name" value="DUF411"/>
</dbReference>
<comment type="caution">
    <text evidence="1">The sequence shown here is derived from an EMBL/GenBank/DDBJ whole genome shotgun (WGS) entry which is preliminary data.</text>
</comment>
<protein>
    <submittedName>
        <fullName evidence="1">CopG family transcriptional regulator</fullName>
    </submittedName>
</protein>
<organism evidence="1 2">
    <name type="scientific">Candidatus Harrisonbacteria bacterium CG10_big_fil_rev_8_21_14_0_10_45_28</name>
    <dbReference type="NCBI Taxonomy" id="1974586"/>
    <lineage>
        <taxon>Bacteria</taxon>
        <taxon>Candidatus Harrisoniibacteriota</taxon>
    </lineage>
</organism>
<gene>
    <name evidence="1" type="ORF">COU10_01060</name>
</gene>
<evidence type="ECO:0000313" key="2">
    <source>
        <dbReference type="Proteomes" id="UP000230903"/>
    </source>
</evidence>